<dbReference type="OMA" id="MMANEAG"/>
<evidence type="ECO:0000313" key="2">
    <source>
        <dbReference type="EMBL" id="KAF4700830.1"/>
    </source>
</evidence>
<organism evidence="3 5">
    <name type="scientific">Perkinsus olseni</name>
    <name type="common">Perkinsus atlanticus</name>
    <dbReference type="NCBI Taxonomy" id="32597"/>
    <lineage>
        <taxon>Eukaryota</taxon>
        <taxon>Sar</taxon>
        <taxon>Alveolata</taxon>
        <taxon>Perkinsozoa</taxon>
        <taxon>Perkinsea</taxon>
        <taxon>Perkinsida</taxon>
        <taxon>Perkinsidae</taxon>
        <taxon>Perkinsus</taxon>
    </lineage>
</organism>
<sequence>MAHSPFASAVPIPPNPDAEDSDTATEDHLDDDVHRATAEAHHGPPPAATNDSAQQENFVQYLLQMMANEAGKNASSSSTMSLQPRLEDAHLAEVDPTLVPSPHLVQTLLQKPRPDVDFLSTPLETFLGSEEDLPATGSKAYDTSRSQTGFNKKGPVNKMPIKLALLGHTLVRWVVAGSVVSSLPKGLLLSHMAATMRCADLYGTAAAIAYHRRQTATAAAEVSMGKPLKDTTLSEFNNLRAFECKQAIDNTQRKASSQGRWPWYWSKRSTSNYNYNNSYKQNWRSTPYDDWWSKDNKNQDSSASQHATPKKSAT</sequence>
<dbReference type="Proteomes" id="UP000553632">
    <property type="component" value="Unassembled WGS sequence"/>
</dbReference>
<feature type="region of interest" description="Disordered" evidence="1">
    <location>
        <begin position="1"/>
        <end position="51"/>
    </location>
</feature>
<feature type="compositionally biased region" description="Basic and acidic residues" evidence="1">
    <location>
        <begin position="25"/>
        <end position="42"/>
    </location>
</feature>
<dbReference type="AlphaFoldDB" id="A0A7J6STS8"/>
<dbReference type="EMBL" id="JABANO010037030">
    <property type="protein sequence ID" value="KAF4700830.1"/>
    <property type="molecule type" value="Genomic_DNA"/>
</dbReference>
<accession>A0A7J6STS8</accession>
<reference evidence="4 5" key="1">
    <citation type="submission" date="2020-04" db="EMBL/GenBank/DDBJ databases">
        <title>Perkinsus olseni comparative genomics.</title>
        <authorList>
            <person name="Bogema D.R."/>
        </authorList>
    </citation>
    <scope>NUCLEOTIDE SEQUENCE [LARGE SCALE GENOMIC DNA]</scope>
    <source>
        <strain evidence="3">ATCC PRA-205</strain>
        <strain evidence="2 4">ATCC PRA-207</strain>
    </source>
</reference>
<dbReference type="Proteomes" id="UP000574390">
    <property type="component" value="Unassembled WGS sequence"/>
</dbReference>
<evidence type="ECO:0000313" key="3">
    <source>
        <dbReference type="EMBL" id="KAF4735586.1"/>
    </source>
</evidence>
<feature type="region of interest" description="Disordered" evidence="1">
    <location>
        <begin position="290"/>
        <end position="314"/>
    </location>
</feature>
<feature type="compositionally biased region" description="Polar residues" evidence="1">
    <location>
        <begin position="141"/>
        <end position="150"/>
    </location>
</feature>
<keyword evidence="4" id="KW-1185">Reference proteome</keyword>
<evidence type="ECO:0000256" key="1">
    <source>
        <dbReference type="SAM" id="MobiDB-lite"/>
    </source>
</evidence>
<evidence type="ECO:0000313" key="5">
    <source>
        <dbReference type="Proteomes" id="UP000574390"/>
    </source>
</evidence>
<protein>
    <submittedName>
        <fullName evidence="3">Uncharacterized protein</fullName>
    </submittedName>
</protein>
<feature type="region of interest" description="Disordered" evidence="1">
    <location>
        <begin position="129"/>
        <end position="153"/>
    </location>
</feature>
<name>A0A7J6STS8_PEROL</name>
<dbReference type="EMBL" id="JABANM010012681">
    <property type="protein sequence ID" value="KAF4735586.1"/>
    <property type="molecule type" value="Genomic_DNA"/>
</dbReference>
<evidence type="ECO:0000313" key="4">
    <source>
        <dbReference type="Proteomes" id="UP000553632"/>
    </source>
</evidence>
<gene>
    <name evidence="3" type="ORF">FOZ62_021803</name>
    <name evidence="2" type="ORF">FOZ63_022315</name>
</gene>
<comment type="caution">
    <text evidence="3">The sequence shown here is derived from an EMBL/GenBank/DDBJ whole genome shotgun (WGS) entry which is preliminary data.</text>
</comment>
<proteinExistence type="predicted"/>